<sequence length="571" mass="62403">MSHKYLAQRTRRPNLSSQGYSVVRATHAPASAKFDHPAASWIPPAIVYSPQPTQKAPKRSRDDTRREIPHGERASPANRYAGKRGRTHPSPTPARLNPLSLVAYNYEAEEDESLSSPCPSSLDSPPAAAPSPSISAPSPSASRVEPPCLRTEPIHEPMDDVVLDAPSRRPPARRSSPPHPPARTRTPTTRPPHDPLDPQAIEHYASVQSVDPSWTVPVMPDHVVLDNMSDDIVAAVAAAPDTFLAVTHKNIHTDVLGPMEEVGGKGKITLIRPTVKVAARTLRRGITGNKPNKFLRPLRRRALQGPTRLTAFHVTPFAADCLSWAIGFFKTDIVDPAVITERRSASLPTRAYGGSTFSRDQRLHDFASTFEGRFLAHAENPVYVLFAKPCTRNTKLWDEIRAAMRTTHTDDLETFIPHANAATGHNLCADCKLDCHPKYNCTFTVRDKSWWGPLDLASAIRDLKGYRQMRMMRTRDSAAAHPVGAPPEPPPRGPAAARRGGGLRAVNAGVRLTLVERTSANAAPQRRGSITANRGPPASTPGVHVSKRTLPEVSSEETCNPLGRDEDGWQL</sequence>
<proteinExistence type="predicted"/>
<evidence type="ECO:0000313" key="2">
    <source>
        <dbReference type="EMBL" id="KAJ7674207.1"/>
    </source>
</evidence>
<feature type="compositionally biased region" description="Pro residues" evidence="1">
    <location>
        <begin position="484"/>
        <end position="493"/>
    </location>
</feature>
<dbReference type="AlphaFoldDB" id="A0AAD7G9V0"/>
<gene>
    <name evidence="2" type="ORF">B0H17DRAFT_1208232</name>
</gene>
<feature type="region of interest" description="Disordered" evidence="1">
    <location>
        <begin position="1"/>
        <end position="20"/>
    </location>
</feature>
<feature type="region of interest" description="Disordered" evidence="1">
    <location>
        <begin position="475"/>
        <end position="500"/>
    </location>
</feature>
<feature type="region of interest" description="Disordered" evidence="1">
    <location>
        <begin position="517"/>
        <end position="571"/>
    </location>
</feature>
<keyword evidence="3" id="KW-1185">Reference proteome</keyword>
<name>A0AAD7G9V0_MYCRO</name>
<evidence type="ECO:0000313" key="3">
    <source>
        <dbReference type="Proteomes" id="UP001221757"/>
    </source>
</evidence>
<evidence type="ECO:0000256" key="1">
    <source>
        <dbReference type="SAM" id="MobiDB-lite"/>
    </source>
</evidence>
<feature type="region of interest" description="Disordered" evidence="1">
    <location>
        <begin position="45"/>
        <end position="196"/>
    </location>
</feature>
<dbReference type="EMBL" id="JARKIE010000158">
    <property type="protein sequence ID" value="KAJ7674207.1"/>
    <property type="molecule type" value="Genomic_DNA"/>
</dbReference>
<dbReference type="Proteomes" id="UP001221757">
    <property type="component" value="Unassembled WGS sequence"/>
</dbReference>
<accession>A0AAD7G9V0</accession>
<comment type="caution">
    <text evidence="2">The sequence shown here is derived from an EMBL/GenBank/DDBJ whole genome shotgun (WGS) entry which is preliminary data.</text>
</comment>
<reference evidence="2" key="1">
    <citation type="submission" date="2023-03" db="EMBL/GenBank/DDBJ databases">
        <title>Massive genome expansion in bonnet fungi (Mycena s.s.) driven by repeated elements and novel gene families across ecological guilds.</title>
        <authorList>
            <consortium name="Lawrence Berkeley National Laboratory"/>
            <person name="Harder C.B."/>
            <person name="Miyauchi S."/>
            <person name="Viragh M."/>
            <person name="Kuo A."/>
            <person name="Thoen E."/>
            <person name="Andreopoulos B."/>
            <person name="Lu D."/>
            <person name="Skrede I."/>
            <person name="Drula E."/>
            <person name="Henrissat B."/>
            <person name="Morin E."/>
            <person name="Kohler A."/>
            <person name="Barry K."/>
            <person name="LaButti K."/>
            <person name="Morin E."/>
            <person name="Salamov A."/>
            <person name="Lipzen A."/>
            <person name="Mereny Z."/>
            <person name="Hegedus B."/>
            <person name="Baldrian P."/>
            <person name="Stursova M."/>
            <person name="Weitz H."/>
            <person name="Taylor A."/>
            <person name="Grigoriev I.V."/>
            <person name="Nagy L.G."/>
            <person name="Martin F."/>
            <person name="Kauserud H."/>
        </authorList>
    </citation>
    <scope>NUCLEOTIDE SEQUENCE</scope>
    <source>
        <strain evidence="2">CBHHK067</strain>
    </source>
</reference>
<feature type="compositionally biased region" description="Low complexity" evidence="1">
    <location>
        <begin position="114"/>
        <end position="142"/>
    </location>
</feature>
<protein>
    <submittedName>
        <fullName evidence="2">Uncharacterized protein</fullName>
    </submittedName>
</protein>
<organism evidence="2 3">
    <name type="scientific">Mycena rosella</name>
    <name type="common">Pink bonnet</name>
    <name type="synonym">Agaricus rosellus</name>
    <dbReference type="NCBI Taxonomy" id="1033263"/>
    <lineage>
        <taxon>Eukaryota</taxon>
        <taxon>Fungi</taxon>
        <taxon>Dikarya</taxon>
        <taxon>Basidiomycota</taxon>
        <taxon>Agaricomycotina</taxon>
        <taxon>Agaricomycetes</taxon>
        <taxon>Agaricomycetidae</taxon>
        <taxon>Agaricales</taxon>
        <taxon>Marasmiineae</taxon>
        <taxon>Mycenaceae</taxon>
        <taxon>Mycena</taxon>
    </lineage>
</organism>
<feature type="compositionally biased region" description="Polar residues" evidence="1">
    <location>
        <begin position="517"/>
        <end position="532"/>
    </location>
</feature>
<feature type="compositionally biased region" description="Basic and acidic residues" evidence="1">
    <location>
        <begin position="59"/>
        <end position="73"/>
    </location>
</feature>